<dbReference type="InterPro" id="IPR021710">
    <property type="entry name" value="DUF3293"/>
</dbReference>
<sequence length="272" mass="30221">MFGVSPAALRSSFRSCSLLCWVISQNITPCTSWNFEGLRSFVTRGEHFSKPHLQHTHTDSGKRYIWSNFAMSGQGPEPRLEKSEAQLNELWAGAYDAWRWVPGYGEPAMYLMPEQPEHRGRRLPDLPEVVNGNVLFGLTSWNPKGQDVPLEQNLASYQAIEKDLRALSPAHMWQSFGFDASGYRENGFTLAFPEGDAAAARAGVVSIAEKYGQGAIYEFRVVAGEPWRIVRSTVPVLVDGVDADVVMVACRKPDLPNADPDLYFEGAGGRRP</sequence>
<reference evidence="1" key="1">
    <citation type="submission" date="2014-05" db="EMBL/GenBank/DDBJ databases">
        <title>The transcriptome of the halophilic microalga Tetraselmis sp. GSL018 isolated from the Great Salt Lake, Utah.</title>
        <authorList>
            <person name="Jinkerson R.E."/>
            <person name="D'Adamo S."/>
            <person name="Posewitz M.C."/>
        </authorList>
    </citation>
    <scope>NUCLEOTIDE SEQUENCE</scope>
    <source>
        <strain evidence="1">GSL018</strain>
    </source>
</reference>
<evidence type="ECO:0000313" key="1">
    <source>
        <dbReference type="EMBL" id="JAC71514.1"/>
    </source>
</evidence>
<accession>A0A061RL82</accession>
<dbReference type="AlphaFoldDB" id="A0A061RL82"/>
<name>A0A061RL82_9CHLO</name>
<dbReference type="EMBL" id="GBEZ01014568">
    <property type="protein sequence ID" value="JAC71514.1"/>
    <property type="molecule type" value="Transcribed_RNA"/>
</dbReference>
<gene>
    <name evidence="1" type="ORF">TSPGSL018_1726</name>
</gene>
<organism evidence="1">
    <name type="scientific">Tetraselmis sp. GSL018</name>
    <dbReference type="NCBI Taxonomy" id="582737"/>
    <lineage>
        <taxon>Eukaryota</taxon>
        <taxon>Viridiplantae</taxon>
        <taxon>Chlorophyta</taxon>
        <taxon>core chlorophytes</taxon>
        <taxon>Chlorodendrophyceae</taxon>
        <taxon>Chlorodendrales</taxon>
        <taxon>Chlorodendraceae</taxon>
        <taxon>Tetraselmis</taxon>
    </lineage>
</organism>
<protein>
    <submittedName>
        <fullName evidence="1">Uncharacterized protein</fullName>
    </submittedName>
</protein>
<dbReference type="Pfam" id="PF11697">
    <property type="entry name" value="DUF3293"/>
    <property type="match status" value="1"/>
</dbReference>
<proteinExistence type="predicted"/>